<evidence type="ECO:0000256" key="5">
    <source>
        <dbReference type="SAM" id="Phobius"/>
    </source>
</evidence>
<gene>
    <name evidence="7" type="ORF">BXY58_0585</name>
    <name evidence="6" type="ORF">GCM10007332_05600</name>
</gene>
<comment type="caution">
    <text evidence="7">The sequence shown here is derived from an EMBL/GenBank/DDBJ whole genome shotgun (WGS) entry which is preliminary data.</text>
</comment>
<sequence length="181" mass="20309">MKELNTYKHHLILLFTAVKKPAVAVPAVSLVSLSSCQLGMILLSGLMVLDFITGVLASWNLWKDSKIQSNFWKYGFSSQKIRLSIVKSVTYFLFILSSYGIEYLFRIKSFGKNNYTDHEITLTLIAIAITCAIEFYSIFFENLPKAGFDIEKKVKIIFVKVKKAVTSVKSLTDGNNGNSSS</sequence>
<reference evidence="6" key="4">
    <citation type="submission" date="2024-05" db="EMBL/GenBank/DDBJ databases">
        <authorList>
            <person name="Sun Q."/>
            <person name="Sedlacek I."/>
        </authorList>
    </citation>
    <scope>NUCLEOTIDE SEQUENCE</scope>
    <source>
        <strain evidence="6">CCM 8490</strain>
    </source>
</reference>
<dbReference type="AlphaFoldDB" id="A0A420DDL5"/>
<evidence type="ECO:0000313" key="7">
    <source>
        <dbReference type="EMBL" id="RKE90000.1"/>
    </source>
</evidence>
<evidence type="ECO:0000313" key="9">
    <source>
        <dbReference type="Proteomes" id="UP000658202"/>
    </source>
</evidence>
<dbReference type="OrthoDB" id="1261791at2"/>
<keyword evidence="4 5" id="KW-0472">Membrane</keyword>
<reference evidence="7 8" key="2">
    <citation type="submission" date="2018-09" db="EMBL/GenBank/DDBJ databases">
        <title>Genomic Encyclopedia of Archaeal and Bacterial Type Strains, Phase II (KMG-II): from individual species to whole genera.</title>
        <authorList>
            <person name="Goeker M."/>
        </authorList>
    </citation>
    <scope>NUCLEOTIDE SEQUENCE [LARGE SCALE GENOMIC DNA]</scope>
    <source>
        <strain evidence="7 8">DSM 27620</strain>
    </source>
</reference>
<organism evidence="7 8">
    <name type="scientific">Epilithonimonas arachidiradicis</name>
    <dbReference type="NCBI Taxonomy" id="1617282"/>
    <lineage>
        <taxon>Bacteria</taxon>
        <taxon>Pseudomonadati</taxon>
        <taxon>Bacteroidota</taxon>
        <taxon>Flavobacteriia</taxon>
        <taxon>Flavobacteriales</taxon>
        <taxon>Weeksellaceae</taxon>
        <taxon>Chryseobacterium group</taxon>
        <taxon>Epilithonimonas</taxon>
    </lineage>
</organism>
<evidence type="ECO:0000256" key="4">
    <source>
        <dbReference type="ARBA" id="ARBA00023136"/>
    </source>
</evidence>
<evidence type="ECO:0000256" key="3">
    <source>
        <dbReference type="ARBA" id="ARBA00022989"/>
    </source>
</evidence>
<keyword evidence="2 5" id="KW-0812">Transmembrane</keyword>
<dbReference type="Proteomes" id="UP000285906">
    <property type="component" value="Unassembled WGS sequence"/>
</dbReference>
<keyword evidence="3 5" id="KW-1133">Transmembrane helix</keyword>
<protein>
    <submittedName>
        <fullName evidence="7">Holin family protein</fullName>
    </submittedName>
</protein>
<proteinExistence type="predicted"/>
<accession>A0A420DDL5</accession>
<dbReference type="GO" id="GO:0016020">
    <property type="term" value="C:membrane"/>
    <property type="evidence" value="ECO:0007669"/>
    <property type="project" value="UniProtKB-SubCell"/>
</dbReference>
<evidence type="ECO:0000256" key="2">
    <source>
        <dbReference type="ARBA" id="ARBA00022692"/>
    </source>
</evidence>
<evidence type="ECO:0000313" key="6">
    <source>
        <dbReference type="EMBL" id="GGG46952.1"/>
    </source>
</evidence>
<comment type="subcellular location">
    <subcellularLocation>
        <location evidence="1">Membrane</location>
        <topology evidence="1">Multi-pass membrane protein</topology>
    </subcellularLocation>
</comment>
<dbReference type="EMBL" id="BMCW01000001">
    <property type="protein sequence ID" value="GGG46952.1"/>
    <property type="molecule type" value="Genomic_DNA"/>
</dbReference>
<reference evidence="6" key="1">
    <citation type="journal article" date="2014" name="Int. J. Syst. Evol. Microbiol.">
        <title>Complete genome of a new Firmicutes species belonging to the dominant human colonic microbiota ('Ruminococcus bicirculans') reveals two chromosomes and a selective capacity to utilize plant glucans.</title>
        <authorList>
            <consortium name="NISC Comparative Sequencing Program"/>
            <person name="Wegmann U."/>
            <person name="Louis P."/>
            <person name="Goesmann A."/>
            <person name="Henrissat B."/>
            <person name="Duncan S.H."/>
            <person name="Flint H.J."/>
        </authorList>
    </citation>
    <scope>NUCLEOTIDE SEQUENCE</scope>
    <source>
        <strain evidence="6">CCM 8490</strain>
    </source>
</reference>
<dbReference type="Proteomes" id="UP000658202">
    <property type="component" value="Unassembled WGS sequence"/>
</dbReference>
<feature type="transmembrane region" description="Helical" evidence="5">
    <location>
        <begin position="121"/>
        <end position="140"/>
    </location>
</feature>
<dbReference type="InterPro" id="IPR006480">
    <property type="entry name" value="Phage_holin_4_1"/>
</dbReference>
<evidence type="ECO:0000313" key="8">
    <source>
        <dbReference type="Proteomes" id="UP000285906"/>
    </source>
</evidence>
<dbReference type="EMBL" id="RAQH01000001">
    <property type="protein sequence ID" value="RKE90000.1"/>
    <property type="molecule type" value="Genomic_DNA"/>
</dbReference>
<dbReference type="Pfam" id="PF05105">
    <property type="entry name" value="Phage_holin_4_1"/>
    <property type="match status" value="1"/>
</dbReference>
<keyword evidence="9" id="KW-1185">Reference proteome</keyword>
<reference evidence="9" key="3">
    <citation type="journal article" date="2019" name="Int. J. Syst. Evol. Microbiol.">
        <title>The Global Catalogue of Microorganisms (GCM) 10K type strain sequencing project: providing services to taxonomists for standard genome sequencing and annotation.</title>
        <authorList>
            <consortium name="The Broad Institute Genomics Platform"/>
            <consortium name="The Broad Institute Genome Sequencing Center for Infectious Disease"/>
            <person name="Wu L."/>
            <person name="Ma J."/>
        </authorList>
    </citation>
    <scope>NUCLEOTIDE SEQUENCE [LARGE SCALE GENOMIC DNA]</scope>
    <source>
        <strain evidence="9">CCM 8490</strain>
    </source>
</reference>
<dbReference type="RefSeq" id="WP_120212281.1">
    <property type="nucleotide sequence ID" value="NZ_BMCW01000001.1"/>
</dbReference>
<evidence type="ECO:0000256" key="1">
    <source>
        <dbReference type="ARBA" id="ARBA00004141"/>
    </source>
</evidence>
<feature type="transmembrane region" description="Helical" evidence="5">
    <location>
        <begin position="83"/>
        <end position="101"/>
    </location>
</feature>
<feature type="transmembrane region" description="Helical" evidence="5">
    <location>
        <begin position="40"/>
        <end position="62"/>
    </location>
</feature>
<name>A0A420DDL5_9FLAO</name>